<reference evidence="3 4" key="1">
    <citation type="submission" date="2024-01" db="EMBL/GenBank/DDBJ databases">
        <title>The complete chloroplast genome sequence of Lithospermum erythrorhizon: insights into the phylogenetic relationship among Boraginaceae species and the maternal lineages of purple gromwells.</title>
        <authorList>
            <person name="Okada T."/>
            <person name="Watanabe K."/>
        </authorList>
    </citation>
    <scope>NUCLEOTIDE SEQUENCE [LARGE SCALE GENOMIC DNA]</scope>
</reference>
<dbReference type="PANTHER" id="PTHR47481">
    <property type="match status" value="1"/>
</dbReference>
<evidence type="ECO:0000259" key="2">
    <source>
        <dbReference type="Pfam" id="PF22936"/>
    </source>
</evidence>
<keyword evidence="4" id="KW-1185">Reference proteome</keyword>
<evidence type="ECO:0000256" key="1">
    <source>
        <dbReference type="SAM" id="MobiDB-lite"/>
    </source>
</evidence>
<dbReference type="EMBL" id="BAABME010015637">
    <property type="protein sequence ID" value="GAA0142221.1"/>
    <property type="molecule type" value="Genomic_DNA"/>
</dbReference>
<gene>
    <name evidence="3" type="ORF">LIER_35538</name>
</gene>
<feature type="region of interest" description="Disordered" evidence="1">
    <location>
        <begin position="1"/>
        <end position="31"/>
    </location>
</feature>
<protein>
    <recommendedName>
        <fullName evidence="2">Retrovirus-related Pol polyprotein from transposon TNT 1-94-like beta-barrel domain-containing protein</fullName>
    </recommendedName>
</protein>
<dbReference type="AlphaFoldDB" id="A0AAV3NUX4"/>
<feature type="domain" description="Retrovirus-related Pol polyprotein from transposon TNT 1-94-like beta-barrel" evidence="2">
    <location>
        <begin position="281"/>
        <end position="325"/>
    </location>
</feature>
<proteinExistence type="predicted"/>
<evidence type="ECO:0000313" key="3">
    <source>
        <dbReference type="EMBL" id="GAA0142221.1"/>
    </source>
</evidence>
<feature type="compositionally biased region" description="Pro residues" evidence="1">
    <location>
        <begin position="1"/>
        <end position="10"/>
    </location>
</feature>
<comment type="caution">
    <text evidence="3">The sequence shown here is derived from an EMBL/GenBank/DDBJ whole genome shotgun (WGS) entry which is preliminary data.</text>
</comment>
<accession>A0AAV3NUX4</accession>
<evidence type="ECO:0000313" key="4">
    <source>
        <dbReference type="Proteomes" id="UP001454036"/>
    </source>
</evidence>
<name>A0AAV3NUX4_LITER</name>
<dbReference type="PANTHER" id="PTHR47481:SF29">
    <property type="entry name" value="RETROTRANSPOSON GAG DOMAIN-CONTAINING PROTEIN"/>
    <property type="match status" value="1"/>
</dbReference>
<feature type="compositionally biased region" description="Pro residues" evidence="1">
    <location>
        <begin position="20"/>
        <end position="31"/>
    </location>
</feature>
<sequence>MSNNTPPTPPSTTSIEETSSPPPLPPMNLPTHPPSLVNNIFGVVNGTIPQPVSTHPQQLIWIRCDRIAHSWINSSLSPSVLETLLNYNCPSANNAWTTLNQLFLDNVSATQMQLCYKSIREPLQDGDLVAQTLLGLPVAFNPFIIDINAMSPRPTFEAAIRPLLLSEEDRVQASAKVNIGALSLLLYSNTTPSFVPNASSSQSRSVVHSNGTSPPFKSGGSFTAKILGSSPCNHKQLCQICEKGFHSANNCSNRFNHAYTSTKLQHYLAAMHIDDHEGTLWYLDSGASAHITGDSSLLHSLIPYYGSTNVRVGNGPLLSITHIAQSTPSFSNSNHHLNKKNLLSIHKLCLDNKCIIEFSPSNFFVKDQQTLRILHL</sequence>
<dbReference type="InterPro" id="IPR054722">
    <property type="entry name" value="PolX-like_BBD"/>
</dbReference>
<dbReference type="Pfam" id="PF22936">
    <property type="entry name" value="Pol_BBD"/>
    <property type="match status" value="1"/>
</dbReference>
<dbReference type="Proteomes" id="UP001454036">
    <property type="component" value="Unassembled WGS sequence"/>
</dbReference>
<organism evidence="3 4">
    <name type="scientific">Lithospermum erythrorhizon</name>
    <name type="common">Purple gromwell</name>
    <name type="synonym">Lithospermum officinale var. erythrorhizon</name>
    <dbReference type="NCBI Taxonomy" id="34254"/>
    <lineage>
        <taxon>Eukaryota</taxon>
        <taxon>Viridiplantae</taxon>
        <taxon>Streptophyta</taxon>
        <taxon>Embryophyta</taxon>
        <taxon>Tracheophyta</taxon>
        <taxon>Spermatophyta</taxon>
        <taxon>Magnoliopsida</taxon>
        <taxon>eudicotyledons</taxon>
        <taxon>Gunneridae</taxon>
        <taxon>Pentapetalae</taxon>
        <taxon>asterids</taxon>
        <taxon>lamiids</taxon>
        <taxon>Boraginales</taxon>
        <taxon>Boraginaceae</taxon>
        <taxon>Boraginoideae</taxon>
        <taxon>Lithospermeae</taxon>
        <taxon>Lithospermum</taxon>
    </lineage>
</organism>